<dbReference type="InterPro" id="IPR036291">
    <property type="entry name" value="NAD(P)-bd_dom_sf"/>
</dbReference>
<proteinExistence type="inferred from homology"/>
<dbReference type="InterPro" id="IPR003781">
    <property type="entry name" value="CoA-bd"/>
</dbReference>
<dbReference type="STRING" id="1640674.SAMN05216323_100116"/>
<reference evidence="8 9" key="1">
    <citation type="submission" date="2016-09" db="EMBL/GenBank/DDBJ databases">
        <authorList>
            <person name="Capua I."/>
            <person name="De Benedictis P."/>
            <person name="Joannis T."/>
            <person name="Lombin L.H."/>
            <person name="Cattoli G."/>
        </authorList>
    </citation>
    <scope>NUCLEOTIDE SEQUENCE [LARGE SCALE GENOMIC DNA]</scope>
    <source>
        <strain evidence="8 9">A7P-90m</strain>
    </source>
</reference>
<dbReference type="SMART" id="SM00881">
    <property type="entry name" value="CoA_binding"/>
    <property type="match status" value="1"/>
</dbReference>
<dbReference type="Proteomes" id="UP000199452">
    <property type="component" value="Unassembled WGS sequence"/>
</dbReference>
<dbReference type="InterPro" id="IPR022876">
    <property type="entry name" value="Tscrpt_rep_Rex"/>
</dbReference>
<dbReference type="OrthoDB" id="9784760at2"/>
<dbReference type="PANTHER" id="PTHR35786">
    <property type="entry name" value="REDOX-SENSING TRANSCRIPTIONAL REPRESSOR REX"/>
    <property type="match status" value="1"/>
</dbReference>
<dbReference type="GO" id="GO:0005737">
    <property type="term" value="C:cytoplasm"/>
    <property type="evidence" value="ECO:0007669"/>
    <property type="project" value="UniProtKB-SubCell"/>
</dbReference>
<dbReference type="Pfam" id="PF02629">
    <property type="entry name" value="CoA_binding"/>
    <property type="match status" value="1"/>
</dbReference>
<evidence type="ECO:0000256" key="3">
    <source>
        <dbReference type="ARBA" id="ARBA00023015"/>
    </source>
</evidence>
<evidence type="ECO:0000313" key="8">
    <source>
        <dbReference type="EMBL" id="SDB81034.1"/>
    </source>
</evidence>
<dbReference type="GO" id="GO:0003700">
    <property type="term" value="F:DNA-binding transcription factor activity"/>
    <property type="evidence" value="ECO:0007669"/>
    <property type="project" value="UniProtKB-UniRule"/>
</dbReference>
<name>A0A1G6GGE4_9BACT</name>
<dbReference type="GO" id="GO:0051775">
    <property type="term" value="P:response to redox state"/>
    <property type="evidence" value="ECO:0007669"/>
    <property type="project" value="InterPro"/>
</dbReference>
<keyword evidence="2 6" id="KW-0678">Repressor</keyword>
<evidence type="ECO:0000256" key="4">
    <source>
        <dbReference type="ARBA" id="ARBA00023125"/>
    </source>
</evidence>
<dbReference type="HAMAP" id="MF_01131">
    <property type="entry name" value="Rex"/>
    <property type="match status" value="1"/>
</dbReference>
<gene>
    <name evidence="6" type="primary">rex</name>
    <name evidence="8" type="ORF">SAMN05216323_100116</name>
</gene>
<evidence type="ECO:0000256" key="6">
    <source>
        <dbReference type="HAMAP-Rule" id="MF_01131"/>
    </source>
</evidence>
<accession>A0A1G6GGE4</accession>
<dbReference type="GO" id="GO:0045892">
    <property type="term" value="P:negative regulation of DNA-templated transcription"/>
    <property type="evidence" value="ECO:0007669"/>
    <property type="project" value="InterPro"/>
</dbReference>
<evidence type="ECO:0000256" key="1">
    <source>
        <dbReference type="ARBA" id="ARBA00022490"/>
    </source>
</evidence>
<feature type="DNA-binding region" description="H-T-H motif" evidence="6">
    <location>
        <begin position="23"/>
        <end position="62"/>
    </location>
</feature>
<evidence type="ECO:0000256" key="5">
    <source>
        <dbReference type="ARBA" id="ARBA00023163"/>
    </source>
</evidence>
<keyword evidence="3 6" id="KW-0805">Transcription regulation</keyword>
<comment type="subunit">
    <text evidence="6">Homodimer.</text>
</comment>
<comment type="function">
    <text evidence="6">Modulates transcription in response to changes in cellular NADH/NAD(+) redox state.</text>
</comment>
<keyword evidence="1 6" id="KW-0963">Cytoplasm</keyword>
<organism evidence="8 9">
    <name type="scientific">Williamwhitmania taraxaci</name>
    <dbReference type="NCBI Taxonomy" id="1640674"/>
    <lineage>
        <taxon>Bacteria</taxon>
        <taxon>Pseudomonadati</taxon>
        <taxon>Bacteroidota</taxon>
        <taxon>Bacteroidia</taxon>
        <taxon>Bacteroidales</taxon>
        <taxon>Williamwhitmaniaceae</taxon>
        <taxon>Williamwhitmania</taxon>
    </lineage>
</organism>
<feature type="binding site" evidence="6">
    <location>
        <begin position="97"/>
        <end position="102"/>
    </location>
    <ligand>
        <name>NAD(+)</name>
        <dbReference type="ChEBI" id="CHEBI:57540"/>
    </ligand>
</feature>
<evidence type="ECO:0000259" key="7">
    <source>
        <dbReference type="SMART" id="SM00881"/>
    </source>
</evidence>
<keyword evidence="6" id="KW-0520">NAD</keyword>
<dbReference type="NCBIfam" id="NF003994">
    <property type="entry name" value="PRK05472.2-3"/>
    <property type="match status" value="1"/>
</dbReference>
<keyword evidence="9" id="KW-1185">Reference proteome</keyword>
<evidence type="ECO:0000256" key="2">
    <source>
        <dbReference type="ARBA" id="ARBA00022491"/>
    </source>
</evidence>
<feature type="domain" description="CoA-binding" evidence="7">
    <location>
        <begin position="86"/>
        <end position="187"/>
    </location>
</feature>
<sequence length="228" mass="25278">MTIGREEKGMVVIPQDLFARMNRLLSFTRLLKIKGKTDVSVEHIAESLGFQTTDISNDLTMLEISDGVRQFFSVGMLIDGLEVALGYHSINEAFLVGTGRLGNLLLQYNGFKECGLRIVAAFDVKPSLIGTEIESIKVLDPTMIQTLSDRMHISLGLIATPADQAQKTADLLVESGIRVIWNFSLKDVTVPQGIILENSLIQSDIKATFARINDRFTRMLKHLPETSI</sequence>
<dbReference type="AlphaFoldDB" id="A0A1G6GGE4"/>
<dbReference type="SUPFAM" id="SSF51735">
    <property type="entry name" value="NAD(P)-binding Rossmann-fold domains"/>
    <property type="match status" value="1"/>
</dbReference>
<dbReference type="EMBL" id="FMYP01000001">
    <property type="protein sequence ID" value="SDB81034.1"/>
    <property type="molecule type" value="Genomic_DNA"/>
</dbReference>
<comment type="similarity">
    <text evidence="6">Belongs to the transcriptional regulatory Rex family.</text>
</comment>
<comment type="subcellular location">
    <subcellularLocation>
        <location evidence="6">Cytoplasm</location>
    </subcellularLocation>
</comment>
<evidence type="ECO:0000313" key="9">
    <source>
        <dbReference type="Proteomes" id="UP000199452"/>
    </source>
</evidence>
<dbReference type="PANTHER" id="PTHR35786:SF1">
    <property type="entry name" value="REDOX-SENSING TRANSCRIPTIONAL REPRESSOR REX 1"/>
    <property type="match status" value="1"/>
</dbReference>
<keyword evidence="4 6" id="KW-0238">DNA-binding</keyword>
<protein>
    <recommendedName>
        <fullName evidence="6">Redox-sensing transcriptional repressor Rex</fullName>
    </recommendedName>
</protein>
<dbReference type="GO" id="GO:0003677">
    <property type="term" value="F:DNA binding"/>
    <property type="evidence" value="ECO:0007669"/>
    <property type="project" value="UniProtKB-UniRule"/>
</dbReference>
<keyword evidence="5 6" id="KW-0804">Transcription</keyword>
<dbReference type="RefSeq" id="WP_092433896.1">
    <property type="nucleotide sequence ID" value="NZ_FMYP01000001.1"/>
</dbReference>
<dbReference type="Gene3D" id="3.40.50.720">
    <property type="entry name" value="NAD(P)-binding Rossmann-like Domain"/>
    <property type="match status" value="1"/>
</dbReference>